<feature type="transmembrane region" description="Helical" evidence="2">
    <location>
        <begin position="798"/>
        <end position="817"/>
    </location>
</feature>
<feature type="compositionally biased region" description="Basic and acidic residues" evidence="1">
    <location>
        <begin position="387"/>
        <end position="398"/>
    </location>
</feature>
<keyword evidence="2" id="KW-0812">Transmembrane</keyword>
<accession>A0A291GXH2</accession>
<reference evidence="4 5" key="1">
    <citation type="journal article" date="2014" name="Int. J. Syst. Evol. Microbiol.">
        <title>Brachybacterium ginsengisoli sp. nov., isolated from soil of a ginseng field.</title>
        <authorList>
            <person name="Hoang V.A."/>
            <person name="Kim Y.J."/>
            <person name="Nguyen N.L."/>
            <person name="Yang D.C."/>
        </authorList>
    </citation>
    <scope>NUCLEOTIDE SEQUENCE [LARGE SCALE GENOMIC DNA]</scope>
    <source>
        <strain evidence="4 5">DCY80</strain>
    </source>
</reference>
<dbReference type="PANTHER" id="PTHR36927:SF1">
    <property type="entry name" value="MDO-LIKE PROTEIN"/>
    <property type="match status" value="1"/>
</dbReference>
<feature type="compositionally biased region" description="Basic and acidic residues" evidence="1">
    <location>
        <begin position="340"/>
        <end position="355"/>
    </location>
</feature>
<feature type="transmembrane region" description="Helical" evidence="2">
    <location>
        <begin position="678"/>
        <end position="698"/>
    </location>
</feature>
<gene>
    <name evidence="4" type="ORF">CFK41_09120</name>
</gene>
<organism evidence="4 5">
    <name type="scientific">Brachybacterium ginsengisoli</name>
    <dbReference type="NCBI Taxonomy" id="1331682"/>
    <lineage>
        <taxon>Bacteria</taxon>
        <taxon>Bacillati</taxon>
        <taxon>Actinomycetota</taxon>
        <taxon>Actinomycetes</taxon>
        <taxon>Micrococcales</taxon>
        <taxon>Dermabacteraceae</taxon>
        <taxon>Brachybacterium</taxon>
    </lineage>
</organism>
<feature type="transmembrane region" description="Helical" evidence="2">
    <location>
        <begin position="504"/>
        <end position="529"/>
    </location>
</feature>
<feature type="compositionally biased region" description="Low complexity" evidence="1">
    <location>
        <begin position="450"/>
        <end position="461"/>
    </location>
</feature>
<dbReference type="OrthoDB" id="7375713at2"/>
<keyword evidence="2" id="KW-1133">Transmembrane helix</keyword>
<evidence type="ECO:0000259" key="3">
    <source>
        <dbReference type="Pfam" id="PF01757"/>
    </source>
</evidence>
<feature type="transmembrane region" description="Helical" evidence="2">
    <location>
        <begin position="772"/>
        <end position="792"/>
    </location>
</feature>
<dbReference type="GO" id="GO:0016747">
    <property type="term" value="F:acyltransferase activity, transferring groups other than amino-acyl groups"/>
    <property type="evidence" value="ECO:0007669"/>
    <property type="project" value="InterPro"/>
</dbReference>
<proteinExistence type="predicted"/>
<feature type="transmembrane region" description="Helical" evidence="2">
    <location>
        <begin position="550"/>
        <end position="571"/>
    </location>
</feature>
<dbReference type="PANTHER" id="PTHR36927">
    <property type="entry name" value="BLR4337 PROTEIN"/>
    <property type="match status" value="1"/>
</dbReference>
<protein>
    <recommendedName>
        <fullName evidence="3">Acyltransferase 3 domain-containing protein</fullName>
    </recommendedName>
</protein>
<feature type="compositionally biased region" description="Basic and acidic residues" evidence="1">
    <location>
        <begin position="295"/>
        <end position="304"/>
    </location>
</feature>
<evidence type="ECO:0000313" key="5">
    <source>
        <dbReference type="Proteomes" id="UP000217889"/>
    </source>
</evidence>
<feature type="transmembrane region" description="Helical" evidence="2">
    <location>
        <begin position="737"/>
        <end position="760"/>
    </location>
</feature>
<dbReference type="Proteomes" id="UP000217889">
    <property type="component" value="Chromosome"/>
</dbReference>
<feature type="compositionally biased region" description="Basic and acidic residues" evidence="1">
    <location>
        <begin position="220"/>
        <end position="230"/>
    </location>
</feature>
<keyword evidence="5" id="KW-1185">Reference proteome</keyword>
<feature type="transmembrane region" description="Helical" evidence="2">
    <location>
        <begin position="476"/>
        <end position="498"/>
    </location>
</feature>
<dbReference type="KEGG" id="bgg:CFK41_09120"/>
<dbReference type="Pfam" id="PF01757">
    <property type="entry name" value="Acyl_transf_3"/>
    <property type="match status" value="1"/>
</dbReference>
<dbReference type="AlphaFoldDB" id="A0A291GXH2"/>
<evidence type="ECO:0000256" key="2">
    <source>
        <dbReference type="SAM" id="Phobius"/>
    </source>
</evidence>
<sequence length="858" mass="92126">MAAHLSQALPHDLQPVPRGHVRPVESAAVVGDAEPLLLVVALESDDHRARLGMASGVRERLLSDPQQHVPVTTVRRRVVGVEGGHHAVRARPPRNEPGERLGEVVVMELVRAERLDRPTRLEQAVPRGLLGDGDPMPHRRIEIRPDRLELTDHPHQPLGHGVVDLPGEPRALLLDPGAAGAGEQLLVQSVVLPLDAEGLCERLLPSDQHPLALLRQAHHPEGDEQVHRGESEEEPGLGPQRLDASHLADGAQQRRGHHDCAAAGAAQEARGVDITAEGIDAGHGVQDQGHGGQADVHDVQNPERRRVRPGAGQGAFEEGAQHQQRRSGDEGPEDQPSGHPGDRRDPSHGPGDHQQQRRQPPLEGLAESSRRCAVRAAGRLTAPRRGGLRERRNGEGRHGPSLPRAEPQHQGIALPRSVEGVLTDQGKRPPQAIPSVDLMRSSTLPDRSSDVPPSAVPPAARGTSPRVHHLDALRGGALLLGVLLHALMPYMPGSLWLVSDTSDSWGAVAAVGVIHLFRMMLFMMLAGYLGHLVIHRRGAKAYLRDRLLRVGLPIVTLGPVLFAMMIAAIVANTMVGAMPMPEQGPEQAAAGSFGPLAVPTMHLWFLLLLLEIVVVVVVARAILRRVLGADRSARLAGRIGDVLASPWGLPLIAAPYALGLLAQPGNVTGLTEPYTLQPVAGASIGYGAAFLTGWFLRARDGGMARVEARWAIHLGLAVVLSPLALTSPMFAPPLLGAAFTALAGWAWVLGLTGLCARLVRREIGWIRYLADASYWVYLMHFPLLLVVAVPLSLVELPIVVELALGLAVTLGLLLLSYDLCVRSTWIGAWLNGHRRPRALRPGNLRRRRTVTPGAGLSP</sequence>
<feature type="region of interest" description="Disordered" evidence="1">
    <location>
        <begin position="281"/>
        <end position="465"/>
    </location>
</feature>
<feature type="transmembrane region" description="Helical" evidence="2">
    <location>
        <begin position="635"/>
        <end position="658"/>
    </location>
</feature>
<feature type="region of interest" description="Disordered" evidence="1">
    <location>
        <begin position="220"/>
        <end position="264"/>
    </location>
</feature>
<evidence type="ECO:0000313" key="4">
    <source>
        <dbReference type="EMBL" id="ATG54905.1"/>
    </source>
</evidence>
<feature type="domain" description="Acyltransferase 3" evidence="3">
    <location>
        <begin position="469"/>
        <end position="814"/>
    </location>
</feature>
<dbReference type="EMBL" id="CP023564">
    <property type="protein sequence ID" value="ATG54905.1"/>
    <property type="molecule type" value="Genomic_DNA"/>
</dbReference>
<dbReference type="InterPro" id="IPR002656">
    <property type="entry name" value="Acyl_transf_3_dom"/>
</dbReference>
<name>A0A291GXH2_9MICO</name>
<evidence type="ECO:0000256" key="1">
    <source>
        <dbReference type="SAM" id="MobiDB-lite"/>
    </source>
</evidence>
<feature type="transmembrane region" description="Helical" evidence="2">
    <location>
        <begin position="603"/>
        <end position="623"/>
    </location>
</feature>
<dbReference type="InterPro" id="IPR050623">
    <property type="entry name" value="Glucan_succinyl_AcylTrfase"/>
</dbReference>
<keyword evidence="2" id="KW-0472">Membrane</keyword>
<feature type="transmembrane region" description="Helical" evidence="2">
    <location>
        <begin position="710"/>
        <end position="731"/>
    </location>
</feature>